<dbReference type="Proteomes" id="UP000271098">
    <property type="component" value="Unassembled WGS sequence"/>
</dbReference>
<accession>A0A183DJU9</accession>
<dbReference type="AlphaFoldDB" id="A0A183DJU9"/>
<name>A0A183DJU9_9BILA</name>
<gene>
    <name evidence="1" type="ORF">GPUH_LOCUS8988</name>
</gene>
<reference evidence="3" key="1">
    <citation type="submission" date="2016-06" db="UniProtKB">
        <authorList>
            <consortium name="WormBaseParasite"/>
        </authorList>
    </citation>
    <scope>IDENTIFICATION</scope>
</reference>
<proteinExistence type="predicted"/>
<protein>
    <submittedName>
        <fullName evidence="3">5-formyltetrahydrofolate cyclo-ligase</fullName>
    </submittedName>
</protein>
<dbReference type="WBParaSite" id="GPUH_0000900001-mRNA-1">
    <property type="protein sequence ID" value="GPUH_0000900001-mRNA-1"/>
    <property type="gene ID" value="GPUH_0000900001"/>
</dbReference>
<reference evidence="1 2" key="2">
    <citation type="submission" date="2018-11" db="EMBL/GenBank/DDBJ databases">
        <authorList>
            <consortium name="Pathogen Informatics"/>
        </authorList>
    </citation>
    <scope>NUCLEOTIDE SEQUENCE [LARGE SCALE GENOMIC DNA]</scope>
</reference>
<keyword evidence="2" id="KW-1185">Reference proteome</keyword>
<dbReference type="EMBL" id="UYRT01027928">
    <property type="protein sequence ID" value="VDK66894.1"/>
    <property type="molecule type" value="Genomic_DNA"/>
</dbReference>
<organism evidence="3">
    <name type="scientific">Gongylonema pulchrum</name>
    <dbReference type="NCBI Taxonomy" id="637853"/>
    <lineage>
        <taxon>Eukaryota</taxon>
        <taxon>Metazoa</taxon>
        <taxon>Ecdysozoa</taxon>
        <taxon>Nematoda</taxon>
        <taxon>Chromadorea</taxon>
        <taxon>Rhabditida</taxon>
        <taxon>Spirurina</taxon>
        <taxon>Spiruromorpha</taxon>
        <taxon>Spiruroidea</taxon>
        <taxon>Gongylonematidae</taxon>
        <taxon>Gongylonema</taxon>
    </lineage>
</organism>
<evidence type="ECO:0000313" key="3">
    <source>
        <dbReference type="WBParaSite" id="GPUH_0000900001-mRNA-1"/>
    </source>
</evidence>
<evidence type="ECO:0000313" key="2">
    <source>
        <dbReference type="Proteomes" id="UP000271098"/>
    </source>
</evidence>
<sequence>MPRRRLSATERQSSLERQRQLAAERNADIGHLNPIVMLKEYVMQSLTDYCDPIRFPQLRWGMLLMNPVQVAVCSKQP</sequence>
<evidence type="ECO:0000313" key="1">
    <source>
        <dbReference type="EMBL" id="VDK66894.1"/>
    </source>
</evidence>